<reference evidence="2" key="1">
    <citation type="journal article" date="2021" name="Sci. Adv.">
        <title>The American lobster genome reveals insights on longevity, neural, and immune adaptations.</title>
        <authorList>
            <person name="Polinski J.M."/>
            <person name="Zimin A.V."/>
            <person name="Clark K.F."/>
            <person name="Kohn A.B."/>
            <person name="Sadowski N."/>
            <person name="Timp W."/>
            <person name="Ptitsyn A."/>
            <person name="Khanna P."/>
            <person name="Romanova D.Y."/>
            <person name="Williams P."/>
            <person name="Greenwood S.J."/>
            <person name="Moroz L.L."/>
            <person name="Walt D.R."/>
            <person name="Bodnar A.G."/>
        </authorList>
    </citation>
    <scope>NUCLEOTIDE SEQUENCE</scope>
    <source>
        <strain evidence="2">GMGI-L3</strain>
    </source>
</reference>
<keyword evidence="3" id="KW-1185">Reference proteome</keyword>
<feature type="region of interest" description="Disordered" evidence="1">
    <location>
        <begin position="50"/>
        <end position="80"/>
    </location>
</feature>
<name>A0A8J5MSB2_HOMAM</name>
<sequence>MTYPKLIKKQCPLPSHHATCVPRQDFPQDEEEEDIFGVILCEVYDNVVEHREGGDEGGNGRGNGEGKEKEEEIEKEKGAE</sequence>
<accession>A0A8J5MSB2</accession>
<feature type="compositionally biased region" description="Basic and acidic residues" evidence="1">
    <location>
        <begin position="64"/>
        <end position="80"/>
    </location>
</feature>
<gene>
    <name evidence="2" type="ORF">Hamer_G007443</name>
</gene>
<comment type="caution">
    <text evidence="2">The sequence shown here is derived from an EMBL/GenBank/DDBJ whole genome shotgun (WGS) entry which is preliminary data.</text>
</comment>
<evidence type="ECO:0000313" key="3">
    <source>
        <dbReference type="Proteomes" id="UP000747542"/>
    </source>
</evidence>
<dbReference type="Proteomes" id="UP000747542">
    <property type="component" value="Unassembled WGS sequence"/>
</dbReference>
<evidence type="ECO:0000256" key="1">
    <source>
        <dbReference type="SAM" id="MobiDB-lite"/>
    </source>
</evidence>
<evidence type="ECO:0000313" key="2">
    <source>
        <dbReference type="EMBL" id="KAG7161794.1"/>
    </source>
</evidence>
<dbReference type="EMBL" id="JAHLQT010028808">
    <property type="protein sequence ID" value="KAG7161794.1"/>
    <property type="molecule type" value="Genomic_DNA"/>
</dbReference>
<dbReference type="AlphaFoldDB" id="A0A8J5MSB2"/>
<protein>
    <submittedName>
        <fullName evidence="2">Uncharacterized protein</fullName>
    </submittedName>
</protein>
<organism evidence="2 3">
    <name type="scientific">Homarus americanus</name>
    <name type="common">American lobster</name>
    <dbReference type="NCBI Taxonomy" id="6706"/>
    <lineage>
        <taxon>Eukaryota</taxon>
        <taxon>Metazoa</taxon>
        <taxon>Ecdysozoa</taxon>
        <taxon>Arthropoda</taxon>
        <taxon>Crustacea</taxon>
        <taxon>Multicrustacea</taxon>
        <taxon>Malacostraca</taxon>
        <taxon>Eumalacostraca</taxon>
        <taxon>Eucarida</taxon>
        <taxon>Decapoda</taxon>
        <taxon>Pleocyemata</taxon>
        <taxon>Astacidea</taxon>
        <taxon>Nephropoidea</taxon>
        <taxon>Nephropidae</taxon>
        <taxon>Homarus</taxon>
    </lineage>
</organism>
<proteinExistence type="predicted"/>